<dbReference type="GO" id="GO:0016887">
    <property type="term" value="F:ATP hydrolysis activity"/>
    <property type="evidence" value="ECO:0007669"/>
    <property type="project" value="InterPro"/>
</dbReference>
<dbReference type="Gene3D" id="1.10.1780.10">
    <property type="entry name" value="Clp, N-terminal domain"/>
    <property type="match status" value="1"/>
</dbReference>
<evidence type="ECO:0000259" key="5">
    <source>
        <dbReference type="SMART" id="SM00382"/>
    </source>
</evidence>
<feature type="domain" description="Clp ATPase C-terminal" evidence="6">
    <location>
        <begin position="658"/>
        <end position="746"/>
    </location>
</feature>
<dbReference type="RefSeq" id="WP_250857292.1">
    <property type="nucleotide sequence ID" value="NZ_JAGSOJ010000001.1"/>
</dbReference>
<dbReference type="EMBL" id="JAGSOJ010000001">
    <property type="protein sequence ID" value="MCM1988423.1"/>
    <property type="molecule type" value="Genomic_DNA"/>
</dbReference>
<keyword evidence="4" id="KW-0143">Chaperone</keyword>
<keyword evidence="8" id="KW-1185">Reference proteome</keyword>
<reference evidence="7" key="1">
    <citation type="journal article" date="2021" name="mSystems">
        <title>Bacteria and Archaea Synergistically Convert Glycine Betaine to Biogenic Methane in the Formosa Cold Seep of the South China Sea.</title>
        <authorList>
            <person name="Li L."/>
            <person name="Zhang W."/>
            <person name="Zhang S."/>
            <person name="Song L."/>
            <person name="Sun Q."/>
            <person name="Zhang H."/>
            <person name="Xiang H."/>
            <person name="Dong X."/>
        </authorList>
    </citation>
    <scope>NUCLEOTIDE SEQUENCE</scope>
    <source>
        <strain evidence="7">ZWT</strain>
    </source>
</reference>
<dbReference type="InterPro" id="IPR036628">
    <property type="entry name" value="Clp_N_dom_sf"/>
</dbReference>
<evidence type="ECO:0000259" key="6">
    <source>
        <dbReference type="SMART" id="SM01086"/>
    </source>
</evidence>
<dbReference type="GO" id="GO:0034605">
    <property type="term" value="P:cellular response to heat"/>
    <property type="evidence" value="ECO:0007669"/>
    <property type="project" value="TreeGrafter"/>
</dbReference>
<organism evidence="7 8">
    <name type="scientific">Oceanirhabdus seepicola</name>
    <dbReference type="NCBI Taxonomy" id="2828781"/>
    <lineage>
        <taxon>Bacteria</taxon>
        <taxon>Bacillati</taxon>
        <taxon>Bacillota</taxon>
        <taxon>Clostridia</taxon>
        <taxon>Eubacteriales</taxon>
        <taxon>Clostridiaceae</taxon>
        <taxon>Oceanirhabdus</taxon>
    </lineage>
</organism>
<dbReference type="CDD" id="cd00009">
    <property type="entry name" value="AAA"/>
    <property type="match status" value="1"/>
</dbReference>
<keyword evidence="3" id="KW-0067">ATP-binding</keyword>
<dbReference type="InterPro" id="IPR041546">
    <property type="entry name" value="ClpA/ClpB_AAA_lid"/>
</dbReference>
<evidence type="ECO:0000256" key="2">
    <source>
        <dbReference type="ARBA" id="ARBA00022741"/>
    </source>
</evidence>
<evidence type="ECO:0000256" key="1">
    <source>
        <dbReference type="ARBA" id="ARBA00022737"/>
    </source>
</evidence>
<dbReference type="GO" id="GO:0005524">
    <property type="term" value="F:ATP binding"/>
    <property type="evidence" value="ECO:0007669"/>
    <property type="project" value="UniProtKB-KW"/>
</dbReference>
<dbReference type="InterPro" id="IPR027417">
    <property type="entry name" value="P-loop_NTPase"/>
</dbReference>
<dbReference type="SUPFAM" id="SSF52540">
    <property type="entry name" value="P-loop containing nucleoside triphosphate hydrolases"/>
    <property type="match status" value="2"/>
</dbReference>
<dbReference type="InterPro" id="IPR019489">
    <property type="entry name" value="Clp_ATPase_C"/>
</dbReference>
<dbReference type="Pfam" id="PF07724">
    <property type="entry name" value="AAA_2"/>
    <property type="match status" value="1"/>
</dbReference>
<feature type="domain" description="AAA+ ATPase" evidence="5">
    <location>
        <begin position="491"/>
        <end position="627"/>
    </location>
</feature>
<dbReference type="SMART" id="SM01086">
    <property type="entry name" value="ClpB_D2-small"/>
    <property type="match status" value="1"/>
</dbReference>
<protein>
    <submittedName>
        <fullName evidence="7">AAA family ATPase</fullName>
    </submittedName>
</protein>
<dbReference type="InterPro" id="IPR028299">
    <property type="entry name" value="ClpA/B_CS2"/>
</dbReference>
<dbReference type="PRINTS" id="PR00300">
    <property type="entry name" value="CLPPROTEASEA"/>
</dbReference>
<evidence type="ECO:0000256" key="4">
    <source>
        <dbReference type="ARBA" id="ARBA00023186"/>
    </source>
</evidence>
<dbReference type="Pfam" id="PF17871">
    <property type="entry name" value="AAA_lid_9"/>
    <property type="match status" value="1"/>
</dbReference>
<dbReference type="Gene3D" id="3.40.50.300">
    <property type="entry name" value="P-loop containing nucleotide triphosphate hydrolases"/>
    <property type="match status" value="2"/>
</dbReference>
<dbReference type="InterPro" id="IPR001270">
    <property type="entry name" value="ClpA/B"/>
</dbReference>
<dbReference type="CDD" id="cd19499">
    <property type="entry name" value="RecA-like_ClpB_Hsp104-like"/>
    <property type="match status" value="1"/>
</dbReference>
<dbReference type="Pfam" id="PF10431">
    <property type="entry name" value="ClpB_D2-small"/>
    <property type="match status" value="1"/>
</dbReference>
<dbReference type="AlphaFoldDB" id="A0A9J6NVA9"/>
<evidence type="ECO:0000313" key="7">
    <source>
        <dbReference type="EMBL" id="MCM1988423.1"/>
    </source>
</evidence>
<feature type="domain" description="AAA+ ATPase" evidence="5">
    <location>
        <begin position="193"/>
        <end position="337"/>
    </location>
</feature>
<dbReference type="Gene3D" id="1.10.8.60">
    <property type="match status" value="2"/>
</dbReference>
<dbReference type="InterPro" id="IPR004176">
    <property type="entry name" value="Clp_R_N"/>
</dbReference>
<comment type="caution">
    <text evidence="7">The sequence shown here is derived from an EMBL/GenBank/DDBJ whole genome shotgun (WGS) entry which is preliminary data.</text>
</comment>
<accession>A0A9J6NVA9</accession>
<reference evidence="7" key="2">
    <citation type="submission" date="2021-04" db="EMBL/GenBank/DDBJ databases">
        <authorList>
            <person name="Dong X."/>
        </authorList>
    </citation>
    <scope>NUCLEOTIDE SEQUENCE</scope>
    <source>
        <strain evidence="7">ZWT</strain>
    </source>
</reference>
<gene>
    <name evidence="7" type="ORF">KDK92_01620</name>
</gene>
<dbReference type="Pfam" id="PF00004">
    <property type="entry name" value="AAA"/>
    <property type="match status" value="1"/>
</dbReference>
<dbReference type="InterPro" id="IPR050130">
    <property type="entry name" value="ClpA_ClpB"/>
</dbReference>
<dbReference type="SUPFAM" id="SSF81923">
    <property type="entry name" value="Double Clp-N motif"/>
    <property type="match status" value="1"/>
</dbReference>
<keyword evidence="1" id="KW-0677">Repeat</keyword>
<dbReference type="GO" id="GO:0005737">
    <property type="term" value="C:cytoplasm"/>
    <property type="evidence" value="ECO:0007669"/>
    <property type="project" value="TreeGrafter"/>
</dbReference>
<dbReference type="PANTHER" id="PTHR11638">
    <property type="entry name" value="ATP-DEPENDENT CLP PROTEASE"/>
    <property type="match status" value="1"/>
</dbReference>
<dbReference type="FunFam" id="3.40.50.300:FF:000025">
    <property type="entry name" value="ATP-dependent Clp protease subunit"/>
    <property type="match status" value="1"/>
</dbReference>
<dbReference type="InterPro" id="IPR003959">
    <property type="entry name" value="ATPase_AAA_core"/>
</dbReference>
<dbReference type="Pfam" id="PF02861">
    <property type="entry name" value="Clp_N"/>
    <property type="match status" value="1"/>
</dbReference>
<proteinExistence type="predicted"/>
<keyword evidence="2" id="KW-0547">Nucleotide-binding</keyword>
<evidence type="ECO:0000256" key="3">
    <source>
        <dbReference type="ARBA" id="ARBA00022840"/>
    </source>
</evidence>
<dbReference type="Proteomes" id="UP001056429">
    <property type="component" value="Unassembled WGS sequence"/>
</dbReference>
<evidence type="ECO:0000313" key="8">
    <source>
        <dbReference type="Proteomes" id="UP001056429"/>
    </source>
</evidence>
<name>A0A9J6NVA9_9CLOT</name>
<dbReference type="SMART" id="SM00382">
    <property type="entry name" value="AAA"/>
    <property type="match status" value="2"/>
</dbReference>
<dbReference type="PROSITE" id="PS00871">
    <property type="entry name" value="CLPAB_2"/>
    <property type="match status" value="1"/>
</dbReference>
<dbReference type="PANTHER" id="PTHR11638:SF111">
    <property type="entry name" value="ATP-DEPENDENT CLP PROTEASE ATP-BINDING SUBUNIT CLPA"/>
    <property type="match status" value="1"/>
</dbReference>
<dbReference type="InterPro" id="IPR003593">
    <property type="entry name" value="AAA+_ATPase"/>
</dbReference>
<sequence>MRLDETLNKILVAAYSEAKIGKHKYITPEHILYSVLGFDDGKKFMSECGVKSKELIEDLKNYLDTEIEGQDEGEPIQTYGTNEMFNAAATQVISSAREIIELKDVIVAIYDLEESYASYFIKKQGIERLDILRTNVKTKKKDIVKEDIAENKNKSISDYAICLNDKYKEGKISKIIGREEEIKRTVQILLRKRKNNPIHVGEAGVGKTSIVYGIVQKIEDGEINESLKNGKIFSLDMGAILAGTKYRGDFEERFKNLLNEIAKYDNPIVYIDEIHTIIGAGAISGGTMDASNMLSSYLEEGHIKFIGSTTYVEYNKYIAKNSMLYRRFQKIDVIEPSKDETIKIVNGVKSEYENFHNVEYSEEAILNIIELSERYIRDKKFPDKAIDLMDEIGSYIKMEKLDEKLSIRIEDTIEDTPRKDTRVSIHGKDAKRVISKMLGIPQESVGKSNLDKLKSLRSELESKIYGQSKAVETTVEAIKRSYAGLNDDNKAVGNLLFVGPTGVGKTELAKQISKLMDMQFLRFDMSEYQEKHSVARLIGAPPGYVGYEEGGLLTDKVKNSPRSVVLLDEIEKAHSDIFNILLQVMDYGTLTDNSGAETDFRNTIIIMTSNAGAKDMSKDRIGFGDRTMVNEAVNDELNKRFSPEFLNRLDDVIIFNHLGEDEVKSIINKIFNEINIKLMKKGKRIEIGTEGIEYIIKNAYSRKYGAREIYRYIDKNVKSLLVDKILFDDKAEEVINITVEDGKLAI</sequence>